<dbReference type="InterPro" id="IPR029063">
    <property type="entry name" value="SAM-dependent_MTases_sf"/>
</dbReference>
<sequence length="386" mass="41895">MFLYISFLRPPPVAISLTGSISITPQISNDLRTEPFAGSQDIYYSWSQDSSDATSRSQATAVKLTTYRANSAYKAITIRPPHGARAGQSWRLILGAQASGTAHIIDLIGSKVGLEPLPVMSMPIMFGQGSGSGGHKQEQIERVYRMAARGDTGKMIIREQTSFDLDKKIWDSGIGLSSWILDLYAGPASENHPELRNVLFSPGKTNILELGAGTGILALTIGTLRPSPTSDLHDDTGTIFTTDLASAMPLLEHNISANAHLFAKSESAPANGCQPRAAVLDWDEDLPAEIRALNGGIDAIVMADVTYNTSSFPALIATLDSLRHSNTTQNLPAPVVLLGYKERDQEERTLWTLAREIDLDFERVGERKGCGGQEVEVWVGRWTRSS</sequence>
<dbReference type="STRING" id="436010.A0A166TEZ9"/>
<dbReference type="OrthoDB" id="413520at2759"/>
<dbReference type="Pfam" id="PF10294">
    <property type="entry name" value="Methyltransf_16"/>
    <property type="match status" value="1"/>
</dbReference>
<accession>A0A166TEZ9</accession>
<reference evidence="1 2" key="1">
    <citation type="journal article" date="2016" name="Mol. Biol. Evol.">
        <title>Comparative Genomics of Early-Diverging Mushroom-Forming Fungi Provides Insights into the Origins of Lignocellulose Decay Capabilities.</title>
        <authorList>
            <person name="Nagy L.G."/>
            <person name="Riley R."/>
            <person name="Tritt A."/>
            <person name="Adam C."/>
            <person name="Daum C."/>
            <person name="Floudas D."/>
            <person name="Sun H."/>
            <person name="Yadav J.S."/>
            <person name="Pangilinan J."/>
            <person name="Larsson K.H."/>
            <person name="Matsuura K."/>
            <person name="Barry K."/>
            <person name="Labutti K."/>
            <person name="Kuo R."/>
            <person name="Ohm R.A."/>
            <person name="Bhattacharya S.S."/>
            <person name="Shirouzu T."/>
            <person name="Yoshinaga Y."/>
            <person name="Martin F.M."/>
            <person name="Grigoriev I.V."/>
            <person name="Hibbett D.S."/>
        </authorList>
    </citation>
    <scope>NUCLEOTIDE SEQUENCE [LARGE SCALE GENOMIC DNA]</scope>
    <source>
        <strain evidence="1 2">CBS 109695</strain>
    </source>
</reference>
<keyword evidence="2" id="KW-1185">Reference proteome</keyword>
<dbReference type="EMBL" id="KV417493">
    <property type="protein sequence ID" value="KZP30547.1"/>
    <property type="molecule type" value="Genomic_DNA"/>
</dbReference>
<dbReference type="InterPro" id="IPR019410">
    <property type="entry name" value="Methyltransf_16"/>
</dbReference>
<dbReference type="SUPFAM" id="SSF53335">
    <property type="entry name" value="S-adenosyl-L-methionine-dependent methyltransferases"/>
    <property type="match status" value="1"/>
</dbReference>
<dbReference type="PANTHER" id="PTHR14614">
    <property type="entry name" value="HEPATOCELLULAR CARCINOMA-ASSOCIATED ANTIGEN"/>
    <property type="match status" value="1"/>
</dbReference>
<protein>
    <submittedName>
        <fullName evidence="1">Uncharacterized protein</fullName>
    </submittedName>
</protein>
<dbReference type="AlphaFoldDB" id="A0A166TEZ9"/>
<dbReference type="GO" id="GO:0008757">
    <property type="term" value="F:S-adenosylmethionine-dependent methyltransferase activity"/>
    <property type="evidence" value="ECO:0007669"/>
    <property type="project" value="UniProtKB-ARBA"/>
</dbReference>
<gene>
    <name evidence="1" type="ORF">FIBSPDRAFT_980603</name>
</gene>
<organism evidence="1 2">
    <name type="scientific">Athelia psychrophila</name>
    <dbReference type="NCBI Taxonomy" id="1759441"/>
    <lineage>
        <taxon>Eukaryota</taxon>
        <taxon>Fungi</taxon>
        <taxon>Dikarya</taxon>
        <taxon>Basidiomycota</taxon>
        <taxon>Agaricomycotina</taxon>
        <taxon>Agaricomycetes</taxon>
        <taxon>Agaricomycetidae</taxon>
        <taxon>Atheliales</taxon>
        <taxon>Atheliaceae</taxon>
        <taxon>Athelia</taxon>
    </lineage>
</organism>
<evidence type="ECO:0000313" key="2">
    <source>
        <dbReference type="Proteomes" id="UP000076532"/>
    </source>
</evidence>
<dbReference type="Gene3D" id="3.40.50.150">
    <property type="entry name" value="Vaccinia Virus protein VP39"/>
    <property type="match status" value="1"/>
</dbReference>
<name>A0A166TEZ9_9AGAM</name>
<dbReference type="Proteomes" id="UP000076532">
    <property type="component" value="Unassembled WGS sequence"/>
</dbReference>
<proteinExistence type="predicted"/>
<evidence type="ECO:0000313" key="1">
    <source>
        <dbReference type="EMBL" id="KZP30547.1"/>
    </source>
</evidence>